<dbReference type="InterPro" id="IPR000210">
    <property type="entry name" value="BTB/POZ_dom"/>
</dbReference>
<dbReference type="InterPro" id="IPR011333">
    <property type="entry name" value="SKP1/BTB/POZ_sf"/>
</dbReference>
<dbReference type="PROSITE" id="PS50097">
    <property type="entry name" value="BTB"/>
    <property type="match status" value="1"/>
</dbReference>
<dbReference type="AlphaFoldDB" id="A0A0F4GMV9"/>
<dbReference type="EMBL" id="LAFY01000404">
    <property type="protein sequence ID" value="KJX98412.1"/>
    <property type="molecule type" value="Genomic_DNA"/>
</dbReference>
<comment type="caution">
    <text evidence="2">The sequence shown here is derived from an EMBL/GenBank/DDBJ whole genome shotgun (WGS) entry which is preliminary data.</text>
</comment>
<evidence type="ECO:0000259" key="1">
    <source>
        <dbReference type="PROSITE" id="PS50097"/>
    </source>
</evidence>
<accession>A0A0F4GMV9</accession>
<evidence type="ECO:0000313" key="3">
    <source>
        <dbReference type="Proteomes" id="UP000033647"/>
    </source>
</evidence>
<dbReference type="PANTHER" id="PTHR47843">
    <property type="entry name" value="BTB DOMAIN-CONTAINING PROTEIN-RELATED"/>
    <property type="match status" value="1"/>
</dbReference>
<dbReference type="SUPFAM" id="SSF54695">
    <property type="entry name" value="POZ domain"/>
    <property type="match status" value="1"/>
</dbReference>
<feature type="domain" description="BTB" evidence="1">
    <location>
        <begin position="13"/>
        <end position="74"/>
    </location>
</feature>
<dbReference type="Gene3D" id="3.30.710.10">
    <property type="entry name" value="Potassium Channel Kv1.1, Chain A"/>
    <property type="match status" value="1"/>
</dbReference>
<protein>
    <recommendedName>
        <fullName evidence="1">BTB domain-containing protein</fullName>
    </recommendedName>
</protein>
<name>A0A0F4GMV9_9PEZI</name>
<dbReference type="Proteomes" id="UP000033647">
    <property type="component" value="Unassembled WGS sequence"/>
</dbReference>
<proteinExistence type="predicted"/>
<evidence type="ECO:0000313" key="2">
    <source>
        <dbReference type="EMBL" id="KJX98412.1"/>
    </source>
</evidence>
<dbReference type="Pfam" id="PF00651">
    <property type="entry name" value="BTB"/>
    <property type="match status" value="1"/>
</dbReference>
<dbReference type="OrthoDB" id="3650636at2759"/>
<dbReference type="PANTHER" id="PTHR47843:SF2">
    <property type="entry name" value="BTB DOMAIN-CONTAINING PROTEIN"/>
    <property type="match status" value="1"/>
</dbReference>
<keyword evidence="3" id="KW-1185">Reference proteome</keyword>
<gene>
    <name evidence="2" type="ORF">TI39_contig412g00011</name>
</gene>
<sequence>MEEASELAERFVDDELISIELDDGGSFKVQRATLCETSQYFTNALRGGFAESRSKELRIPGCTTDSFKLILYYLCYADLPDLISDLDIDEGEEEEDENTPSAPKASSLPTILINSWVTCDMLLMVHLQNFAMQKFRGILKVARISVAATSLAFATLPPESPIRRAILRQASRDFFRESRGYQSRQDLDAFGQIPGFLPDFLAATRLCPREHLGCRKEHMMLMSDLGKDKEFFVADPESSDEDD</sequence>
<organism evidence="2 3">
    <name type="scientific">Zymoseptoria brevis</name>
    <dbReference type="NCBI Taxonomy" id="1047168"/>
    <lineage>
        <taxon>Eukaryota</taxon>
        <taxon>Fungi</taxon>
        <taxon>Dikarya</taxon>
        <taxon>Ascomycota</taxon>
        <taxon>Pezizomycotina</taxon>
        <taxon>Dothideomycetes</taxon>
        <taxon>Dothideomycetidae</taxon>
        <taxon>Mycosphaerellales</taxon>
        <taxon>Mycosphaerellaceae</taxon>
        <taxon>Zymoseptoria</taxon>
    </lineage>
</organism>
<reference evidence="2 3" key="1">
    <citation type="submission" date="2015-03" db="EMBL/GenBank/DDBJ databases">
        <title>RNA-seq based gene annotation and comparative genomics of four Zymoseptoria species reveal species-specific pathogenicity related genes and transposable element activity.</title>
        <authorList>
            <person name="Grandaubert J."/>
            <person name="Bhattacharyya A."/>
            <person name="Stukenbrock E.H."/>
        </authorList>
    </citation>
    <scope>NUCLEOTIDE SEQUENCE [LARGE SCALE GENOMIC DNA]</scope>
    <source>
        <strain evidence="2 3">Zb18110</strain>
    </source>
</reference>